<reference evidence="2" key="1">
    <citation type="submission" date="2014-09" db="EMBL/GenBank/DDBJ databases">
        <authorList>
            <person name="Magalhaes I.L.F."/>
            <person name="Oliveira U."/>
            <person name="Santos F.R."/>
            <person name="Vidigal T.H.D.A."/>
            <person name="Brescovit A.D."/>
            <person name="Santos A.J."/>
        </authorList>
    </citation>
    <scope>NUCLEOTIDE SEQUENCE</scope>
    <source>
        <tissue evidence="2">Shoot tissue taken approximately 20 cm above the soil surface</tissue>
    </source>
</reference>
<dbReference type="EMBL" id="GBRH01194234">
    <property type="protein sequence ID" value="JAE03662.1"/>
    <property type="molecule type" value="Transcribed_RNA"/>
</dbReference>
<feature type="region of interest" description="Disordered" evidence="1">
    <location>
        <begin position="1"/>
        <end position="31"/>
    </location>
</feature>
<proteinExistence type="predicted"/>
<reference evidence="2" key="2">
    <citation type="journal article" date="2015" name="Data Brief">
        <title>Shoot transcriptome of the giant reed, Arundo donax.</title>
        <authorList>
            <person name="Barrero R.A."/>
            <person name="Guerrero F.D."/>
            <person name="Moolhuijzen P."/>
            <person name="Goolsby J.A."/>
            <person name="Tidwell J."/>
            <person name="Bellgard S.E."/>
            <person name="Bellgard M.I."/>
        </authorList>
    </citation>
    <scope>NUCLEOTIDE SEQUENCE</scope>
    <source>
        <tissue evidence="2">Shoot tissue taken approximately 20 cm above the soil surface</tissue>
    </source>
</reference>
<evidence type="ECO:0000256" key="1">
    <source>
        <dbReference type="SAM" id="MobiDB-lite"/>
    </source>
</evidence>
<evidence type="ECO:0000313" key="2">
    <source>
        <dbReference type="EMBL" id="JAE03662.1"/>
    </source>
</evidence>
<dbReference type="AlphaFoldDB" id="A0A0A9EUB1"/>
<feature type="compositionally biased region" description="Low complexity" evidence="1">
    <location>
        <begin position="1"/>
        <end position="11"/>
    </location>
</feature>
<name>A0A0A9EUB1_ARUDO</name>
<accession>A0A0A9EUB1</accession>
<protein>
    <submittedName>
        <fullName evidence="2">Uncharacterized protein</fullName>
    </submittedName>
</protein>
<sequence>MIHPRPSSRAEPWPPSSPSSASSGTLQGLPRRCSKTCRIKSWRHPHEGAGSPCERSSWRPTCRPSTEMISISSLTNIENAACTLLPATPTVSPGTQISR</sequence>
<organism evidence="2">
    <name type="scientific">Arundo donax</name>
    <name type="common">Giant reed</name>
    <name type="synonym">Donax arundinaceus</name>
    <dbReference type="NCBI Taxonomy" id="35708"/>
    <lineage>
        <taxon>Eukaryota</taxon>
        <taxon>Viridiplantae</taxon>
        <taxon>Streptophyta</taxon>
        <taxon>Embryophyta</taxon>
        <taxon>Tracheophyta</taxon>
        <taxon>Spermatophyta</taxon>
        <taxon>Magnoliopsida</taxon>
        <taxon>Liliopsida</taxon>
        <taxon>Poales</taxon>
        <taxon>Poaceae</taxon>
        <taxon>PACMAD clade</taxon>
        <taxon>Arundinoideae</taxon>
        <taxon>Arundineae</taxon>
        <taxon>Arundo</taxon>
    </lineage>
</organism>